<protein>
    <recommendedName>
        <fullName evidence="3">HEPN AbiU2-like domain-containing protein</fullName>
    </recommendedName>
</protein>
<dbReference type="RefSeq" id="WP_121196593.1">
    <property type="nucleotide sequence ID" value="NZ_RBKU01000001.1"/>
</dbReference>
<evidence type="ECO:0008006" key="3">
    <source>
        <dbReference type="Google" id="ProtNLM"/>
    </source>
</evidence>
<accession>A0A495IXH2</accession>
<keyword evidence="2" id="KW-1185">Reference proteome</keyword>
<gene>
    <name evidence="1" type="ORF">BDD43_0888</name>
</gene>
<dbReference type="Proteomes" id="UP000268007">
    <property type="component" value="Unassembled WGS sequence"/>
</dbReference>
<evidence type="ECO:0000313" key="2">
    <source>
        <dbReference type="Proteomes" id="UP000268007"/>
    </source>
</evidence>
<sequence length="229" mass="27530">MRKTFKIEDVQNPLFFEEFKDRAIKIDSPILDQFSNYCMILEDLRTVIELNKMIEDLLTEKYFFIKQYMSLKPRKITNQSIENLKNEIEVSNTLLIQSLFTTVVITYSKWFTKSNSGQTSLDFKKVYNQSTRFHKVHGLIMQYRNKYFAHGEKNSFENAFPIYFPNNIEPQNDFLTFLPTKKRIPNLQEVKKFHTLFVKAYDYVCIQYKKTEHHAKEVMRNNRNNDKLE</sequence>
<dbReference type="AlphaFoldDB" id="A0A495IXH2"/>
<organism evidence="1 2">
    <name type="scientific">Mucilaginibacter gracilis</name>
    <dbReference type="NCBI Taxonomy" id="423350"/>
    <lineage>
        <taxon>Bacteria</taxon>
        <taxon>Pseudomonadati</taxon>
        <taxon>Bacteroidota</taxon>
        <taxon>Sphingobacteriia</taxon>
        <taxon>Sphingobacteriales</taxon>
        <taxon>Sphingobacteriaceae</taxon>
        <taxon>Mucilaginibacter</taxon>
    </lineage>
</organism>
<name>A0A495IXH2_9SPHI</name>
<proteinExistence type="predicted"/>
<dbReference type="OrthoDB" id="792727at2"/>
<comment type="caution">
    <text evidence="1">The sequence shown here is derived from an EMBL/GenBank/DDBJ whole genome shotgun (WGS) entry which is preliminary data.</text>
</comment>
<evidence type="ECO:0000313" key="1">
    <source>
        <dbReference type="EMBL" id="RKR80754.1"/>
    </source>
</evidence>
<dbReference type="EMBL" id="RBKU01000001">
    <property type="protein sequence ID" value="RKR80754.1"/>
    <property type="molecule type" value="Genomic_DNA"/>
</dbReference>
<reference evidence="1 2" key="1">
    <citation type="submission" date="2018-10" db="EMBL/GenBank/DDBJ databases">
        <title>Genomic Encyclopedia of Archaeal and Bacterial Type Strains, Phase II (KMG-II): from individual species to whole genera.</title>
        <authorList>
            <person name="Goeker M."/>
        </authorList>
    </citation>
    <scope>NUCLEOTIDE SEQUENCE [LARGE SCALE GENOMIC DNA]</scope>
    <source>
        <strain evidence="1 2">DSM 18602</strain>
    </source>
</reference>